<sequence>GRFEVPARRAQILTEGHCGERTVYTRSFGRTSESPGDLDKSTTLFWGAPGCLPCCMVGGTAVVAAAAFLVNADDVVWRSPRSDDAGVLARGGSASITSKDVRTPELVVLGKALFGGAYPMSAVLADDQVMLVIKPGEHGSTIGGNPFVGRVALVAL</sequence>
<name>A0AC60Q6B9_IXOPE</name>
<comment type="caution">
    <text evidence="1">The sequence shown here is derived from an EMBL/GenBank/DDBJ whole genome shotgun (WGS) entry which is preliminary data.</text>
</comment>
<dbReference type="Proteomes" id="UP000805193">
    <property type="component" value="Unassembled WGS sequence"/>
</dbReference>
<organism evidence="1 2">
    <name type="scientific">Ixodes persulcatus</name>
    <name type="common">Taiga tick</name>
    <dbReference type="NCBI Taxonomy" id="34615"/>
    <lineage>
        <taxon>Eukaryota</taxon>
        <taxon>Metazoa</taxon>
        <taxon>Ecdysozoa</taxon>
        <taxon>Arthropoda</taxon>
        <taxon>Chelicerata</taxon>
        <taxon>Arachnida</taxon>
        <taxon>Acari</taxon>
        <taxon>Parasitiformes</taxon>
        <taxon>Ixodida</taxon>
        <taxon>Ixodoidea</taxon>
        <taxon>Ixodidae</taxon>
        <taxon>Ixodinae</taxon>
        <taxon>Ixodes</taxon>
    </lineage>
</organism>
<dbReference type="EMBL" id="JABSTQ010009418">
    <property type="protein sequence ID" value="KAG0429382.1"/>
    <property type="molecule type" value="Genomic_DNA"/>
</dbReference>
<evidence type="ECO:0000313" key="1">
    <source>
        <dbReference type="EMBL" id="KAG0429382.1"/>
    </source>
</evidence>
<accession>A0AC60Q6B9</accession>
<gene>
    <name evidence="1" type="ORF">HPB47_023697</name>
</gene>
<keyword evidence="2" id="KW-1185">Reference proteome</keyword>
<proteinExistence type="predicted"/>
<protein>
    <submittedName>
        <fullName evidence="1">Uncharacterized protein</fullName>
    </submittedName>
</protein>
<evidence type="ECO:0000313" key="2">
    <source>
        <dbReference type="Proteomes" id="UP000805193"/>
    </source>
</evidence>
<feature type="non-terminal residue" evidence="1">
    <location>
        <position position="1"/>
    </location>
</feature>
<reference evidence="1 2" key="1">
    <citation type="journal article" date="2020" name="Cell">
        <title>Large-Scale Comparative Analyses of Tick Genomes Elucidate Their Genetic Diversity and Vector Capacities.</title>
        <authorList>
            <consortium name="Tick Genome and Microbiome Consortium (TIGMIC)"/>
            <person name="Jia N."/>
            <person name="Wang J."/>
            <person name="Shi W."/>
            <person name="Du L."/>
            <person name="Sun Y."/>
            <person name="Zhan W."/>
            <person name="Jiang J.F."/>
            <person name="Wang Q."/>
            <person name="Zhang B."/>
            <person name="Ji P."/>
            <person name="Bell-Sakyi L."/>
            <person name="Cui X.M."/>
            <person name="Yuan T.T."/>
            <person name="Jiang B.G."/>
            <person name="Yang W.F."/>
            <person name="Lam T.T."/>
            <person name="Chang Q.C."/>
            <person name="Ding S.J."/>
            <person name="Wang X.J."/>
            <person name="Zhu J.G."/>
            <person name="Ruan X.D."/>
            <person name="Zhao L."/>
            <person name="Wei J.T."/>
            <person name="Ye R.Z."/>
            <person name="Que T.C."/>
            <person name="Du C.H."/>
            <person name="Zhou Y.H."/>
            <person name="Cheng J.X."/>
            <person name="Dai P.F."/>
            <person name="Guo W.B."/>
            <person name="Han X.H."/>
            <person name="Huang E.J."/>
            <person name="Li L.F."/>
            <person name="Wei W."/>
            <person name="Gao Y.C."/>
            <person name="Liu J.Z."/>
            <person name="Shao H.Z."/>
            <person name="Wang X."/>
            <person name="Wang C.C."/>
            <person name="Yang T.C."/>
            <person name="Huo Q.B."/>
            <person name="Li W."/>
            <person name="Chen H.Y."/>
            <person name="Chen S.E."/>
            <person name="Zhou L.G."/>
            <person name="Ni X.B."/>
            <person name="Tian J.H."/>
            <person name="Sheng Y."/>
            <person name="Liu T."/>
            <person name="Pan Y.S."/>
            <person name="Xia L.Y."/>
            <person name="Li J."/>
            <person name="Zhao F."/>
            <person name="Cao W.C."/>
        </authorList>
    </citation>
    <scope>NUCLEOTIDE SEQUENCE [LARGE SCALE GENOMIC DNA]</scope>
    <source>
        <strain evidence="1">Iper-2018</strain>
    </source>
</reference>